<proteinExistence type="predicted"/>
<dbReference type="AlphaFoldDB" id="A0A2L0F9S4"/>
<evidence type="ECO:0000313" key="1">
    <source>
        <dbReference type="EMBL" id="AUX48338.1"/>
    </source>
</evidence>
<dbReference type="OrthoDB" id="582046at2"/>
<reference evidence="1 2" key="1">
    <citation type="submission" date="2015-09" db="EMBL/GenBank/DDBJ databases">
        <title>Sorangium comparison.</title>
        <authorList>
            <person name="Zaburannyi N."/>
            <person name="Bunk B."/>
            <person name="Overmann J."/>
            <person name="Mueller R."/>
        </authorList>
    </citation>
    <scope>NUCLEOTIDE SEQUENCE [LARGE SCALE GENOMIC DNA]</scope>
    <source>
        <strain evidence="1 2">So ce26</strain>
    </source>
</reference>
<dbReference type="Pfam" id="PF14103">
    <property type="entry name" value="DUF4276"/>
    <property type="match status" value="1"/>
</dbReference>
<evidence type="ECO:0000313" key="2">
    <source>
        <dbReference type="Proteomes" id="UP000238348"/>
    </source>
</evidence>
<dbReference type="EMBL" id="CP012673">
    <property type="protein sequence ID" value="AUX48338.1"/>
    <property type="molecule type" value="Genomic_DNA"/>
</dbReference>
<sequence length="257" mass="28530">MANDGPAWVFCEFGLLVTGKGKGEFLPRLFRELEASGRCGFRVIARIGQRSPMSSSRKKSLRVVGTNQEITDRDFEVIGIPARQHLNQRRASYKRAFVVLIDDLEAARKVQERQVFARYREALDRALGERKHLAAVHFLVNMLEAYYFADAAAINAVLGTQLADYPGDVEEIEHPKNTLKAEARAIERSFDEVEDGAQIIQRLKLPHVLSRPGTCASLRALFGWCAKAARLEEELADALCLSSGVYSAITGPQIGAL</sequence>
<dbReference type="InterPro" id="IPR025455">
    <property type="entry name" value="DUF4276"/>
</dbReference>
<gene>
    <name evidence="1" type="ORF">SOCE26_098720</name>
</gene>
<protein>
    <submittedName>
        <fullName evidence="1">Uncharacterized protein</fullName>
    </submittedName>
</protein>
<dbReference type="Proteomes" id="UP000238348">
    <property type="component" value="Chromosome"/>
</dbReference>
<organism evidence="1 2">
    <name type="scientific">Sorangium cellulosum</name>
    <name type="common">Polyangium cellulosum</name>
    <dbReference type="NCBI Taxonomy" id="56"/>
    <lineage>
        <taxon>Bacteria</taxon>
        <taxon>Pseudomonadati</taxon>
        <taxon>Myxococcota</taxon>
        <taxon>Polyangia</taxon>
        <taxon>Polyangiales</taxon>
        <taxon>Polyangiaceae</taxon>
        <taxon>Sorangium</taxon>
    </lineage>
</organism>
<accession>A0A2L0F9S4</accession>
<name>A0A2L0F9S4_SORCE</name>
<dbReference type="RefSeq" id="WP_104986214.1">
    <property type="nucleotide sequence ID" value="NZ_CP012673.1"/>
</dbReference>